<dbReference type="SMART" id="SM00487">
    <property type="entry name" value="DEXDc"/>
    <property type="match status" value="1"/>
</dbReference>
<evidence type="ECO:0000259" key="2">
    <source>
        <dbReference type="PROSITE" id="PS51192"/>
    </source>
</evidence>
<feature type="compositionally biased region" description="Low complexity" evidence="1">
    <location>
        <begin position="23"/>
        <end position="38"/>
    </location>
</feature>
<dbReference type="RefSeq" id="WP_072845248.1">
    <property type="nucleotide sequence ID" value="NZ_FNAB01000004.1"/>
</dbReference>
<dbReference type="Proteomes" id="UP000199417">
    <property type="component" value="Unassembled WGS sequence"/>
</dbReference>
<protein>
    <submittedName>
        <fullName evidence="3">Type III restriction enzyme, res subunit</fullName>
    </submittedName>
</protein>
<keyword evidence="4" id="KW-1185">Reference proteome</keyword>
<feature type="region of interest" description="Disordered" evidence="1">
    <location>
        <begin position="1"/>
        <end position="43"/>
    </location>
</feature>
<evidence type="ECO:0000313" key="3">
    <source>
        <dbReference type="EMBL" id="SDD44779.1"/>
    </source>
</evidence>
<evidence type="ECO:0000256" key="1">
    <source>
        <dbReference type="SAM" id="MobiDB-lite"/>
    </source>
</evidence>
<feature type="domain" description="Helicase ATP-binding" evidence="2">
    <location>
        <begin position="129"/>
        <end position="280"/>
    </location>
</feature>
<dbReference type="EMBL" id="FNAB01000004">
    <property type="protein sequence ID" value="SDD44779.1"/>
    <property type="molecule type" value="Genomic_DNA"/>
</dbReference>
<proteinExistence type="predicted"/>
<accession>A0A1G6UU03</accession>
<reference evidence="3 4" key="1">
    <citation type="submission" date="2016-10" db="EMBL/GenBank/DDBJ databases">
        <authorList>
            <person name="de Groot N.N."/>
        </authorList>
    </citation>
    <scope>NUCLEOTIDE SEQUENCE [LARGE SCALE GENOMIC DNA]</scope>
    <source>
        <strain evidence="3 4">JCM 11308</strain>
    </source>
</reference>
<dbReference type="SUPFAM" id="SSF52540">
    <property type="entry name" value="P-loop containing nucleoside triphosphate hydrolases"/>
    <property type="match status" value="1"/>
</dbReference>
<dbReference type="PROSITE" id="PS51192">
    <property type="entry name" value="HELICASE_ATP_BIND_1"/>
    <property type="match status" value="1"/>
</dbReference>
<sequence length="583" mass="64212">MPPRPRTPRPRTSGARTRRATTRSKTSGGAAASTPSSADLPVAGPGERIWVLDIPFRTPAPGARWYPKMRAHAYVGEALPAELSPFATKPYTYQRWLEDDLNGTRGPAPTAAPKTPRPEQLEAAAAIEAAAHRRARGFALFDDPGMGKTLSAVLGAKAVASLRGGSTILVTVDRPASITVPHWRATIAAVGDGGYRWLIISPDQLKKLIARNGRPQRFDVVINDEAHNFRHRSQRTGYQRRVNRLLDLPEKAPFVISMTATPGHHPGEWLYLSSLLAQVHGEAPEQWDDLGARLADAGIPLEKYMGRWQWSPEAKASTAVQARAVDTVRTWLTAAEPPLMLHRDAPWGPAPLDGLGVDLSPDEVLQYEMEWGAYRREMRIARTGSDTARGRAALVRFRQKAGMIRVPHTVDLVAAHVERGYQVLVATEMVSTAAQPIADRLEERGVAVSRIFGSRPDAEEQRLRFQRGQTQVCVFNTTSSISLHANERLADGTTATATPRIGFFHQPRYSGIAARQTIGRAHRDYQVCPWWLLYSTDTVEESAGQVMVQRLLVTSASVDGDLSTFRTVAALFDADWLPEESFD</sequence>
<organism evidence="3 4">
    <name type="scientific">Rhodococcus tukisamuensis</name>
    <dbReference type="NCBI Taxonomy" id="168276"/>
    <lineage>
        <taxon>Bacteria</taxon>
        <taxon>Bacillati</taxon>
        <taxon>Actinomycetota</taxon>
        <taxon>Actinomycetes</taxon>
        <taxon>Mycobacteriales</taxon>
        <taxon>Nocardiaceae</taxon>
        <taxon>Rhodococcus</taxon>
    </lineage>
</organism>
<gene>
    <name evidence="3" type="ORF">SAMN05444580_104296</name>
</gene>
<dbReference type="STRING" id="168276.SAMN05444580_104296"/>
<dbReference type="InterPro" id="IPR027417">
    <property type="entry name" value="P-loop_NTPase"/>
</dbReference>
<dbReference type="InterPro" id="IPR014001">
    <property type="entry name" value="Helicase_ATP-bd"/>
</dbReference>
<evidence type="ECO:0000313" key="4">
    <source>
        <dbReference type="Proteomes" id="UP000199417"/>
    </source>
</evidence>
<name>A0A1G6UU03_9NOCA</name>
<dbReference type="Gene3D" id="3.40.50.300">
    <property type="entry name" value="P-loop containing nucleotide triphosphate hydrolases"/>
    <property type="match status" value="2"/>
</dbReference>
<dbReference type="AlphaFoldDB" id="A0A1G6UU03"/>